<protein>
    <submittedName>
        <fullName evidence="1">Uncharacterized protein</fullName>
    </submittedName>
</protein>
<comment type="caution">
    <text evidence="1">The sequence shown here is derived from an EMBL/GenBank/DDBJ whole genome shotgun (WGS) entry which is preliminary data.</text>
</comment>
<sequence>MPRFKIRYLIQATVFATIVRMTSVKKLSTY</sequence>
<dbReference type="AlphaFoldDB" id="A0A5C6E8W4"/>
<organism evidence="1 2">
    <name type="scientific">Novipirellula aureliae</name>
    <dbReference type="NCBI Taxonomy" id="2527966"/>
    <lineage>
        <taxon>Bacteria</taxon>
        <taxon>Pseudomonadati</taxon>
        <taxon>Planctomycetota</taxon>
        <taxon>Planctomycetia</taxon>
        <taxon>Pirellulales</taxon>
        <taxon>Pirellulaceae</taxon>
        <taxon>Novipirellula</taxon>
    </lineage>
</organism>
<accession>A0A5C6E8W4</accession>
<evidence type="ECO:0000313" key="1">
    <source>
        <dbReference type="EMBL" id="TWU45442.1"/>
    </source>
</evidence>
<reference evidence="1 2" key="1">
    <citation type="submission" date="2019-02" db="EMBL/GenBank/DDBJ databases">
        <title>Deep-cultivation of Planctomycetes and their phenomic and genomic characterization uncovers novel biology.</title>
        <authorList>
            <person name="Wiegand S."/>
            <person name="Jogler M."/>
            <person name="Boedeker C."/>
            <person name="Pinto D."/>
            <person name="Vollmers J."/>
            <person name="Rivas-Marin E."/>
            <person name="Kohn T."/>
            <person name="Peeters S.H."/>
            <person name="Heuer A."/>
            <person name="Rast P."/>
            <person name="Oberbeckmann S."/>
            <person name="Bunk B."/>
            <person name="Jeske O."/>
            <person name="Meyerdierks A."/>
            <person name="Storesund J.E."/>
            <person name="Kallscheuer N."/>
            <person name="Luecker S."/>
            <person name="Lage O.M."/>
            <person name="Pohl T."/>
            <person name="Merkel B.J."/>
            <person name="Hornburger P."/>
            <person name="Mueller R.-W."/>
            <person name="Bruemmer F."/>
            <person name="Labrenz M."/>
            <person name="Spormann A.M."/>
            <person name="Op Den Camp H."/>
            <person name="Overmann J."/>
            <person name="Amann R."/>
            <person name="Jetten M.S.M."/>
            <person name="Mascher T."/>
            <person name="Medema M.H."/>
            <person name="Devos D.P."/>
            <person name="Kaster A.-K."/>
            <person name="Ovreas L."/>
            <person name="Rohde M."/>
            <person name="Galperin M.Y."/>
            <person name="Jogler C."/>
        </authorList>
    </citation>
    <scope>NUCLEOTIDE SEQUENCE [LARGE SCALE GENOMIC DNA]</scope>
    <source>
        <strain evidence="1 2">Q31b</strain>
    </source>
</reference>
<dbReference type="Proteomes" id="UP000315471">
    <property type="component" value="Unassembled WGS sequence"/>
</dbReference>
<gene>
    <name evidence="1" type="ORF">Q31b_06140</name>
</gene>
<dbReference type="EMBL" id="SJPY01000001">
    <property type="protein sequence ID" value="TWU45442.1"/>
    <property type="molecule type" value="Genomic_DNA"/>
</dbReference>
<evidence type="ECO:0000313" key="2">
    <source>
        <dbReference type="Proteomes" id="UP000315471"/>
    </source>
</evidence>
<proteinExistence type="predicted"/>
<keyword evidence="2" id="KW-1185">Reference proteome</keyword>
<name>A0A5C6E8W4_9BACT</name>